<organism evidence="2 3">
    <name type="scientific">Aquicella lusitana</name>
    <dbReference type="NCBI Taxonomy" id="254246"/>
    <lineage>
        <taxon>Bacteria</taxon>
        <taxon>Pseudomonadati</taxon>
        <taxon>Pseudomonadota</taxon>
        <taxon>Gammaproteobacteria</taxon>
        <taxon>Legionellales</taxon>
        <taxon>Coxiellaceae</taxon>
        <taxon>Aquicella</taxon>
    </lineage>
</organism>
<dbReference type="InterPro" id="IPR029044">
    <property type="entry name" value="Nucleotide-diphossugar_trans"/>
</dbReference>
<protein>
    <submittedName>
        <fullName evidence="2">Glycosyltransferase involved in cell wall biosynthesis</fullName>
    </submittedName>
</protein>
<dbReference type="EMBL" id="QQAX01000007">
    <property type="protein sequence ID" value="RDI45129.1"/>
    <property type="molecule type" value="Genomic_DNA"/>
</dbReference>
<dbReference type="RefSeq" id="WP_114834003.1">
    <property type="nucleotide sequence ID" value="NZ_QQAX01000007.1"/>
</dbReference>
<dbReference type="OrthoDB" id="396512at2"/>
<evidence type="ECO:0000313" key="3">
    <source>
        <dbReference type="Proteomes" id="UP000254720"/>
    </source>
</evidence>
<dbReference type="Pfam" id="PF00535">
    <property type="entry name" value="Glycos_transf_2"/>
    <property type="match status" value="1"/>
</dbReference>
<gene>
    <name evidence="2" type="ORF">C8D86_1075</name>
</gene>
<feature type="domain" description="Glycosyltransferase 2-like" evidence="1">
    <location>
        <begin position="18"/>
        <end position="184"/>
    </location>
</feature>
<keyword evidence="3" id="KW-1185">Reference proteome</keyword>
<name>A0A370GP54_9COXI</name>
<dbReference type="GO" id="GO:0016740">
    <property type="term" value="F:transferase activity"/>
    <property type="evidence" value="ECO:0007669"/>
    <property type="project" value="UniProtKB-KW"/>
</dbReference>
<proteinExistence type="predicted"/>
<dbReference type="PANTHER" id="PTHR43685">
    <property type="entry name" value="GLYCOSYLTRANSFERASE"/>
    <property type="match status" value="1"/>
</dbReference>
<sequence>MNADNTYKGKADNPRMTAIMPNYNSAEFFPKSIQALLDQTEAFDEIIIVDDGSTDNSVALLEAIIKEHPQIRLIRHEKNQGVNAAVNTGLKHATGEFIIFCAADDWFSPHIVALAKQAASKFPTVGLICGDAIVQRFDLKQPFYRMLPYPPDTFLTPDEFKAITRKSYVGFNSAGGMFMNRQALLNAGIFYSETRWHADWLMYFVVALRQGIYYFNEVFIHINVRKLSYSEGKGNTKIQNQVMLDTVHLIAEKYPDLWDDFKKAALVPHHAIRYIALFLMDPLARRFITKRFVWKMMINNHMIYRIGRLFPYRFILRARRLLRA</sequence>
<dbReference type="PANTHER" id="PTHR43685:SF2">
    <property type="entry name" value="GLYCOSYLTRANSFERASE 2-LIKE DOMAIN-CONTAINING PROTEIN"/>
    <property type="match status" value="1"/>
</dbReference>
<comment type="caution">
    <text evidence="2">The sequence shown here is derived from an EMBL/GenBank/DDBJ whole genome shotgun (WGS) entry which is preliminary data.</text>
</comment>
<dbReference type="InterPro" id="IPR001173">
    <property type="entry name" value="Glyco_trans_2-like"/>
</dbReference>
<accession>A0A370GP54</accession>
<dbReference type="CDD" id="cd00761">
    <property type="entry name" value="Glyco_tranf_GTA_type"/>
    <property type="match status" value="1"/>
</dbReference>
<keyword evidence="2" id="KW-0808">Transferase</keyword>
<evidence type="ECO:0000259" key="1">
    <source>
        <dbReference type="Pfam" id="PF00535"/>
    </source>
</evidence>
<evidence type="ECO:0000313" key="2">
    <source>
        <dbReference type="EMBL" id="RDI45129.1"/>
    </source>
</evidence>
<dbReference type="InterPro" id="IPR050834">
    <property type="entry name" value="Glycosyltransf_2"/>
</dbReference>
<dbReference type="SUPFAM" id="SSF53448">
    <property type="entry name" value="Nucleotide-diphospho-sugar transferases"/>
    <property type="match status" value="1"/>
</dbReference>
<dbReference type="AlphaFoldDB" id="A0A370GP54"/>
<dbReference type="Proteomes" id="UP000254720">
    <property type="component" value="Unassembled WGS sequence"/>
</dbReference>
<dbReference type="Gene3D" id="3.90.550.10">
    <property type="entry name" value="Spore Coat Polysaccharide Biosynthesis Protein SpsA, Chain A"/>
    <property type="match status" value="1"/>
</dbReference>
<reference evidence="2 3" key="1">
    <citation type="submission" date="2018-07" db="EMBL/GenBank/DDBJ databases">
        <title>Genomic Encyclopedia of Type Strains, Phase IV (KMG-IV): sequencing the most valuable type-strain genomes for metagenomic binning, comparative biology and taxonomic classification.</title>
        <authorList>
            <person name="Goeker M."/>
        </authorList>
    </citation>
    <scope>NUCLEOTIDE SEQUENCE [LARGE SCALE GENOMIC DNA]</scope>
    <source>
        <strain evidence="2 3">DSM 16500</strain>
    </source>
</reference>